<evidence type="ECO:0000313" key="2">
    <source>
        <dbReference type="EMBL" id="TYO99580.1"/>
    </source>
</evidence>
<name>A0A5D3WQ34_9BACT</name>
<gene>
    <name evidence="2" type="ORF">EDC39_102103</name>
</gene>
<keyword evidence="1" id="KW-1133">Transmembrane helix</keyword>
<reference evidence="2 3" key="1">
    <citation type="submission" date="2019-07" db="EMBL/GenBank/DDBJ databases">
        <title>Genomic Encyclopedia of Type Strains, Phase IV (KMG-IV): sequencing the most valuable type-strain genomes for metagenomic binning, comparative biology and taxonomic classification.</title>
        <authorList>
            <person name="Goeker M."/>
        </authorList>
    </citation>
    <scope>NUCLEOTIDE SEQUENCE [LARGE SCALE GENOMIC DNA]</scope>
    <source>
        <strain evidence="2 3">SS015</strain>
    </source>
</reference>
<dbReference type="OrthoDB" id="5402297at2"/>
<dbReference type="EMBL" id="VNIB01000002">
    <property type="protein sequence ID" value="TYO99580.1"/>
    <property type="molecule type" value="Genomic_DNA"/>
</dbReference>
<dbReference type="AlphaFoldDB" id="A0A5D3WQ34"/>
<evidence type="ECO:0000313" key="3">
    <source>
        <dbReference type="Proteomes" id="UP000324159"/>
    </source>
</evidence>
<keyword evidence="1" id="KW-0812">Transmembrane</keyword>
<proteinExistence type="predicted"/>
<protein>
    <recommendedName>
        <fullName evidence="4">DUF3311 domain-containing protein</fullName>
    </recommendedName>
</protein>
<evidence type="ECO:0008006" key="4">
    <source>
        <dbReference type="Google" id="ProtNLM"/>
    </source>
</evidence>
<feature type="transmembrane region" description="Helical" evidence="1">
    <location>
        <begin position="12"/>
        <end position="32"/>
    </location>
</feature>
<dbReference type="Proteomes" id="UP000324159">
    <property type="component" value="Unassembled WGS sequence"/>
</dbReference>
<accession>A0A5D3WQ34</accession>
<evidence type="ECO:0000256" key="1">
    <source>
        <dbReference type="SAM" id="Phobius"/>
    </source>
</evidence>
<feature type="transmembrane region" description="Helical" evidence="1">
    <location>
        <begin position="38"/>
        <end position="62"/>
    </location>
</feature>
<organism evidence="2 3">
    <name type="scientific">Geothermobacter ehrlichii</name>
    <dbReference type="NCBI Taxonomy" id="213224"/>
    <lineage>
        <taxon>Bacteria</taxon>
        <taxon>Pseudomonadati</taxon>
        <taxon>Thermodesulfobacteriota</taxon>
        <taxon>Desulfuromonadia</taxon>
        <taxon>Desulfuromonadales</taxon>
        <taxon>Geothermobacteraceae</taxon>
        <taxon>Geothermobacter</taxon>
    </lineage>
</organism>
<keyword evidence="3" id="KW-1185">Reference proteome</keyword>
<keyword evidence="1" id="KW-0472">Membrane</keyword>
<sequence>MKKSEPHRLREAWILCFLLGIIMLNYPFIHIFNKPDTLFGIPVLVLYLMLGWPLSILVIFLFSLQLDHDDSHGNGDDLKLP</sequence>
<dbReference type="RefSeq" id="WP_148894815.1">
    <property type="nucleotide sequence ID" value="NZ_VNIB01000002.1"/>
</dbReference>
<comment type="caution">
    <text evidence="2">The sequence shown here is derived from an EMBL/GenBank/DDBJ whole genome shotgun (WGS) entry which is preliminary data.</text>
</comment>